<evidence type="ECO:0000313" key="2">
    <source>
        <dbReference type="EMBL" id="RBP35386.1"/>
    </source>
</evidence>
<evidence type="ECO:0000313" key="3">
    <source>
        <dbReference type="Proteomes" id="UP000253426"/>
    </source>
</evidence>
<keyword evidence="3" id="KW-1185">Reference proteome</keyword>
<dbReference type="AlphaFoldDB" id="A0A366H3L0"/>
<proteinExistence type="predicted"/>
<evidence type="ECO:0000256" key="1">
    <source>
        <dbReference type="SAM" id="SignalP"/>
    </source>
</evidence>
<comment type="caution">
    <text evidence="2">The sequence shown here is derived from an EMBL/GenBank/DDBJ whole genome shotgun (WGS) entry which is preliminary data.</text>
</comment>
<sequence length="182" mass="20042">MKSLVLFAFGLLAFAHAASGIDIAIEPLPPVGSEISKSEDGVVQVHMDKPGTVILGRCQVEALPENYIIIFTAEGMATELGGGSIALVIYTLDQKDIGHRAHGGSNMGRQSAEWSHLKTSYLAKATKQHDQIILGMHCEAPCKIQLRNFKVNVMTRQAYEEKMDARFKKMKESEQRKAKSDQ</sequence>
<name>A0A366H3L0_9BACT</name>
<gene>
    <name evidence="2" type="ORF">DES53_12253</name>
</gene>
<dbReference type="EMBL" id="QNRR01000022">
    <property type="protein sequence ID" value="RBP35386.1"/>
    <property type="molecule type" value="Genomic_DNA"/>
</dbReference>
<dbReference type="Proteomes" id="UP000253426">
    <property type="component" value="Unassembled WGS sequence"/>
</dbReference>
<feature type="chain" id="PRO_5016975053" evidence="1">
    <location>
        <begin position="18"/>
        <end position="182"/>
    </location>
</feature>
<organism evidence="2 3">
    <name type="scientific">Roseimicrobium gellanilyticum</name>
    <dbReference type="NCBI Taxonomy" id="748857"/>
    <lineage>
        <taxon>Bacteria</taxon>
        <taxon>Pseudomonadati</taxon>
        <taxon>Verrucomicrobiota</taxon>
        <taxon>Verrucomicrobiia</taxon>
        <taxon>Verrucomicrobiales</taxon>
        <taxon>Verrucomicrobiaceae</taxon>
        <taxon>Roseimicrobium</taxon>
    </lineage>
</organism>
<protein>
    <submittedName>
        <fullName evidence="2">Uncharacterized protein</fullName>
    </submittedName>
</protein>
<keyword evidence="1" id="KW-0732">Signal</keyword>
<dbReference type="RefSeq" id="WP_113962376.1">
    <property type="nucleotide sequence ID" value="NZ_QNRR01000022.1"/>
</dbReference>
<reference evidence="2 3" key="1">
    <citation type="submission" date="2018-06" db="EMBL/GenBank/DDBJ databases">
        <title>Genomic Encyclopedia of Type Strains, Phase IV (KMG-IV): sequencing the most valuable type-strain genomes for metagenomic binning, comparative biology and taxonomic classification.</title>
        <authorList>
            <person name="Goeker M."/>
        </authorList>
    </citation>
    <scope>NUCLEOTIDE SEQUENCE [LARGE SCALE GENOMIC DNA]</scope>
    <source>
        <strain evidence="2 3">DSM 25532</strain>
    </source>
</reference>
<feature type="signal peptide" evidence="1">
    <location>
        <begin position="1"/>
        <end position="17"/>
    </location>
</feature>
<accession>A0A366H3L0</accession>